<sequence>MQPPKPDPTRTQPAASPSASSDDVDLTSPANLRKLVLNYLLHHCYTDTAIAFAKDGIIGDLYASDLPARPAAASTSQASASSSRVDTSTGSPSEPALRSTATTTSTNGAATRQAHPLSAPPLSRDDSSMEIEVENLLPTTSEHTAAHTDHTNGHSNGTSRTTQPGAQDELADAELASDIDDAEDDLDVDISPDLTADDLRGVRARKQIKDYIIAGHIRQAMDMINAHFPTVLNSTAPTNTTATSTAASNGSKSSRSKAAGTTNTTTTSNGCEKVLPANPTSMEPDHLLLNLQIQVFIEAIRSASTSQLASATNGAASAASPQMGPAGAFPSLASTTPGIAAAAISRAASPAPSTSSSNGSATSATGTSAALNPALHSALAYAQGLYTSAQKLPSFWRAMYLKELEQVTALLAYTDVEHSPVRRFLHRSRKVALAEQVNSAILLRGGKSSQPLIEVAVRQTTLLANHLHAEEVHVPSAHPVFALVSPAGTAYDDSSAKKHSSTKKMPPWKFRSFLHER</sequence>
<dbReference type="OrthoDB" id="8048523at2759"/>
<gene>
    <name evidence="3" type="ORF">PSANT_00608</name>
</gene>
<evidence type="ECO:0000259" key="2">
    <source>
        <dbReference type="SMART" id="SM00757"/>
    </source>
</evidence>
<feature type="domain" description="CRA" evidence="2">
    <location>
        <begin position="373"/>
        <end position="473"/>
    </location>
</feature>
<evidence type="ECO:0000313" key="4">
    <source>
        <dbReference type="Proteomes" id="UP000325008"/>
    </source>
</evidence>
<feature type="region of interest" description="Disordered" evidence="1">
    <location>
        <begin position="73"/>
        <end position="126"/>
    </location>
</feature>
<protein>
    <recommendedName>
        <fullName evidence="2">CRA domain-containing protein</fullName>
    </recommendedName>
</protein>
<feature type="region of interest" description="Disordered" evidence="1">
    <location>
        <begin position="239"/>
        <end position="273"/>
    </location>
</feature>
<reference evidence="3" key="1">
    <citation type="submission" date="2018-03" db="EMBL/GenBank/DDBJ databases">
        <authorList>
            <person name="Guldener U."/>
        </authorList>
    </citation>
    <scope>NUCLEOTIDE SEQUENCE [LARGE SCALE GENOMIC DNA]</scope>
    <source>
        <strain evidence="3">ATCC34888</strain>
    </source>
</reference>
<dbReference type="InterPro" id="IPR013144">
    <property type="entry name" value="CRA_dom"/>
</dbReference>
<keyword evidence="4" id="KW-1185">Reference proteome</keyword>
<evidence type="ECO:0000313" key="3">
    <source>
        <dbReference type="EMBL" id="SPO42924.1"/>
    </source>
</evidence>
<dbReference type="PROSITE" id="PS50896">
    <property type="entry name" value="LISH"/>
    <property type="match status" value="1"/>
</dbReference>
<feature type="compositionally biased region" description="Polar residues" evidence="1">
    <location>
        <begin position="153"/>
        <end position="165"/>
    </location>
</feature>
<organism evidence="3 4">
    <name type="scientific">Pseudozyma antarctica</name>
    <name type="common">Yeast</name>
    <name type="synonym">Candida antarctica</name>
    <dbReference type="NCBI Taxonomy" id="84753"/>
    <lineage>
        <taxon>Eukaryota</taxon>
        <taxon>Fungi</taxon>
        <taxon>Dikarya</taxon>
        <taxon>Basidiomycota</taxon>
        <taxon>Ustilaginomycotina</taxon>
        <taxon>Ustilaginomycetes</taxon>
        <taxon>Ustilaginales</taxon>
        <taxon>Ustilaginaceae</taxon>
        <taxon>Moesziomyces</taxon>
    </lineage>
</organism>
<comment type="caution">
    <text evidence="3">The sequence shown here is derived from an EMBL/GenBank/DDBJ whole genome shotgun (WGS) entry which is preliminary data.</text>
</comment>
<dbReference type="AlphaFoldDB" id="A0A5C3FES2"/>
<dbReference type="EMBL" id="OOIQ01000001">
    <property type="protein sequence ID" value="SPO42924.1"/>
    <property type="molecule type" value="Genomic_DNA"/>
</dbReference>
<dbReference type="RefSeq" id="XP_014659680.1">
    <property type="nucleotide sequence ID" value="XM_014804194.1"/>
</dbReference>
<dbReference type="InterPro" id="IPR024964">
    <property type="entry name" value="CTLH/CRA"/>
</dbReference>
<dbReference type="Proteomes" id="UP000325008">
    <property type="component" value="Unassembled WGS sequence"/>
</dbReference>
<dbReference type="SMART" id="SM00757">
    <property type="entry name" value="CRA"/>
    <property type="match status" value="1"/>
</dbReference>
<proteinExistence type="predicted"/>
<name>A0A5C3FES2_PSEA2</name>
<feature type="region of interest" description="Disordered" evidence="1">
    <location>
        <begin position="145"/>
        <end position="165"/>
    </location>
</feature>
<feature type="compositionally biased region" description="Low complexity" evidence="1">
    <location>
        <begin position="73"/>
        <end position="111"/>
    </location>
</feature>
<evidence type="ECO:0000256" key="1">
    <source>
        <dbReference type="SAM" id="MobiDB-lite"/>
    </source>
</evidence>
<accession>A0A5C3FES2</accession>
<feature type="compositionally biased region" description="Low complexity" evidence="1">
    <location>
        <begin position="239"/>
        <end position="267"/>
    </location>
</feature>
<dbReference type="InterPro" id="IPR006594">
    <property type="entry name" value="LisH"/>
</dbReference>
<dbReference type="Pfam" id="PF10607">
    <property type="entry name" value="CTLH"/>
    <property type="match status" value="1"/>
</dbReference>
<feature type="region of interest" description="Disordered" evidence="1">
    <location>
        <begin position="1"/>
        <end position="26"/>
    </location>
</feature>
<dbReference type="PANTHER" id="PTHR12864">
    <property type="entry name" value="RAN BINDING PROTEIN 9-RELATED"/>
    <property type="match status" value="1"/>
</dbReference>
<dbReference type="InterPro" id="IPR050618">
    <property type="entry name" value="Ubq-SigPath_Reg"/>
</dbReference>